<dbReference type="STRING" id="8496.A0A151P358"/>
<dbReference type="InterPro" id="IPR044926">
    <property type="entry name" value="RGS_subdomain_2"/>
</dbReference>
<dbReference type="InterPro" id="IPR036305">
    <property type="entry name" value="RGS_sf"/>
</dbReference>
<dbReference type="InterPro" id="IPR042651">
    <property type="entry name" value="Rgs22"/>
</dbReference>
<sequence>MAHAAHSTRRVTNKLPAQEVPATPVGTSVGAKAHGLEVLEDLLTYDDLFLEYFNAFLAQPAFPLRLHYDRLRGQLEELDGFLQECPRQLSSPQYGASDAERERTLGWLQRERLVPFLGSTFYLQYKLAKLLMCPLDEGYPVSRHEVRGYSRQSDSAAVSSIPSHPSTAGLTTGIPSHELLRPLRLTRSTPARLGCLVDNAGWHPQEISLEFSAAFGLGQLPCAEGLSRLQVSSLLYDSSMEATNGETAVAWRGTGRDCPLPEGAMDDWTSEPAGLPVGLSTPASGSSLGAEQAKSHLDRWAGESFSDARKVLQFDLDEASDSEGGEEPGFLGSFRDSALQRLKEDILGTRAGMDTFQEFLQGTLGIHLFHFWIDCEHAKERAQCLEASDAQLLYTDLFRSIQDKYKLDLPPASQEQIYEAQHGAGQTSAAISRSQYDALRRLRSYWVPRFLIHHERAKHLGRLASDLGSQAKASSLLHADHLPSVKVFTALPIVGDRCMSRVSRSRDWLSVLRSAGTRRGRIESAQPPGLMWPLTMTPLTSRLLQTLKCDLGGVGGFLHYLIRYEDAQEVHSLLLWQALEEHKASWERQADRLQVHRAAWHIFHTYLAHDAGCDVGLGYDMPLYVQHLQDLLSTSDGGLEPMAFEPVAQHVLAVLCGSWLCYLRYEIATFLKYCVPASFFEAQDMGSKESRTKQERRNRARKRRSNARSHAQEGREHQRQKKKTASNPLGSGLAEEDTPASRVSVTSQPSPDLLSNKVVFKVYRKVAQEMQDADLQRALGLLQNLECCWEAPGDRQRLGSTLKLLDLWDQQGSESANPQLPQKLRKRLRVEVAQGRVSDLSLEEMQAALYSHVAQSFEGFWAVVSEGLSRHGVQHTHLQEEGWAKLEPLLHSLAAKVALKHLRNRKAQVGSAATARPSQEDKASFCRSLRAAAEGWPSLEMLHFLQYLQVHGPPVLETGLCFQLEVQKFKNAHHGTPNGALLRKKVQVIRDSFLLSQLEPRLQVAVDAEKLERAVQAAEQALQKDAPLPPPSLFDELRDSVFSSLLPYWACFQKAWLQRSPTSAQRAPVLRAQQLLKQRCAWFEKPQGLRPTFQLPPLQQPAAVRGNEQQDNVTYTFSVSRGIALKQEQLCLRLLLVAPNPLLTPTLQYGEETSSATSTNIATCSRTSHRTAEASFLHCSTLHRNPVQPLLGRNMASSRESTASISTNTSGLRHGKRSARFRLPPIPKIPAPI</sequence>
<feature type="compositionally biased region" description="Basic residues" evidence="1">
    <location>
        <begin position="698"/>
        <end position="707"/>
    </location>
</feature>
<comment type="caution">
    <text evidence="2">The sequence shown here is derived from an EMBL/GenBank/DDBJ whole genome shotgun (WGS) entry which is preliminary data.</text>
</comment>
<dbReference type="PANTHER" id="PTHR46583:SF2">
    <property type="entry name" value="RGS DOMAIN-CONTAINING PROTEIN"/>
    <property type="match status" value="1"/>
</dbReference>
<evidence type="ECO:0000313" key="2">
    <source>
        <dbReference type="EMBL" id="KYO43410.1"/>
    </source>
</evidence>
<feature type="compositionally biased region" description="Basic residues" evidence="1">
    <location>
        <begin position="1"/>
        <end position="12"/>
    </location>
</feature>
<gene>
    <name evidence="2" type="ORF">Y1Q_0013482</name>
</gene>
<evidence type="ECO:0008006" key="4">
    <source>
        <dbReference type="Google" id="ProtNLM"/>
    </source>
</evidence>
<dbReference type="GO" id="GO:0009966">
    <property type="term" value="P:regulation of signal transduction"/>
    <property type="evidence" value="ECO:0007669"/>
    <property type="project" value="InterPro"/>
</dbReference>
<feature type="compositionally biased region" description="Polar residues" evidence="1">
    <location>
        <begin position="1195"/>
        <end position="1211"/>
    </location>
</feature>
<dbReference type="AlphaFoldDB" id="A0A151P358"/>
<dbReference type="GO" id="GO:0001965">
    <property type="term" value="F:G-protein alpha-subunit binding"/>
    <property type="evidence" value="ECO:0007669"/>
    <property type="project" value="InterPro"/>
</dbReference>
<dbReference type="SUPFAM" id="SSF48097">
    <property type="entry name" value="Regulator of G-protein signaling, RGS"/>
    <property type="match status" value="3"/>
</dbReference>
<feature type="region of interest" description="Disordered" evidence="1">
    <location>
        <begin position="154"/>
        <end position="173"/>
    </location>
</feature>
<dbReference type="GO" id="GO:0005634">
    <property type="term" value="C:nucleus"/>
    <property type="evidence" value="ECO:0007669"/>
    <property type="project" value="TreeGrafter"/>
</dbReference>
<proteinExistence type="predicted"/>
<protein>
    <recommendedName>
        <fullName evidence="4">Regulator of G-protein signaling 22</fullName>
    </recommendedName>
</protein>
<dbReference type="EMBL" id="AKHW03001146">
    <property type="protein sequence ID" value="KYO43410.1"/>
    <property type="molecule type" value="Genomic_DNA"/>
</dbReference>
<organism evidence="2 3">
    <name type="scientific">Alligator mississippiensis</name>
    <name type="common">American alligator</name>
    <dbReference type="NCBI Taxonomy" id="8496"/>
    <lineage>
        <taxon>Eukaryota</taxon>
        <taxon>Metazoa</taxon>
        <taxon>Chordata</taxon>
        <taxon>Craniata</taxon>
        <taxon>Vertebrata</taxon>
        <taxon>Euteleostomi</taxon>
        <taxon>Archelosauria</taxon>
        <taxon>Archosauria</taxon>
        <taxon>Crocodylia</taxon>
        <taxon>Alligatoridae</taxon>
        <taxon>Alligatorinae</taxon>
        <taxon>Alligator</taxon>
    </lineage>
</organism>
<dbReference type="PANTHER" id="PTHR46583">
    <property type="entry name" value="REGULATOR OF G-PROTEIN SIGNALING 22"/>
    <property type="match status" value="1"/>
</dbReference>
<feature type="region of interest" description="Disordered" evidence="1">
    <location>
        <begin position="1"/>
        <end position="24"/>
    </location>
</feature>
<evidence type="ECO:0000313" key="3">
    <source>
        <dbReference type="Proteomes" id="UP000050525"/>
    </source>
</evidence>
<accession>A0A151P358</accession>
<reference evidence="2 3" key="1">
    <citation type="journal article" date="2012" name="Genome Biol.">
        <title>Sequencing three crocodilian genomes to illuminate the evolution of archosaurs and amniotes.</title>
        <authorList>
            <person name="St John J.A."/>
            <person name="Braun E.L."/>
            <person name="Isberg S.R."/>
            <person name="Miles L.G."/>
            <person name="Chong A.Y."/>
            <person name="Gongora J."/>
            <person name="Dalzell P."/>
            <person name="Moran C."/>
            <person name="Bed'hom B."/>
            <person name="Abzhanov A."/>
            <person name="Burgess S.C."/>
            <person name="Cooksey A.M."/>
            <person name="Castoe T.A."/>
            <person name="Crawford N.G."/>
            <person name="Densmore L.D."/>
            <person name="Drew J.C."/>
            <person name="Edwards S.V."/>
            <person name="Faircloth B.C."/>
            <person name="Fujita M.K."/>
            <person name="Greenwold M.J."/>
            <person name="Hoffmann F.G."/>
            <person name="Howard J.M."/>
            <person name="Iguchi T."/>
            <person name="Janes D.E."/>
            <person name="Khan S.Y."/>
            <person name="Kohno S."/>
            <person name="de Koning A.J."/>
            <person name="Lance S.L."/>
            <person name="McCarthy F.M."/>
            <person name="McCormack J.E."/>
            <person name="Merchant M.E."/>
            <person name="Peterson D.G."/>
            <person name="Pollock D.D."/>
            <person name="Pourmand N."/>
            <person name="Raney B.J."/>
            <person name="Roessler K.A."/>
            <person name="Sanford J.R."/>
            <person name="Sawyer R.H."/>
            <person name="Schmidt C.J."/>
            <person name="Triplett E.W."/>
            <person name="Tuberville T.D."/>
            <person name="Venegas-Anaya M."/>
            <person name="Howard J.T."/>
            <person name="Jarvis E.D."/>
            <person name="Guillette L.J.Jr."/>
            <person name="Glenn T.C."/>
            <person name="Green R.E."/>
            <person name="Ray D.A."/>
        </authorList>
    </citation>
    <scope>NUCLEOTIDE SEQUENCE [LARGE SCALE GENOMIC DNA]</scope>
    <source>
        <strain evidence="2">KSC_2009_1</strain>
    </source>
</reference>
<feature type="region of interest" description="Disordered" evidence="1">
    <location>
        <begin position="685"/>
        <end position="749"/>
    </location>
</feature>
<feature type="region of interest" description="Disordered" evidence="1">
    <location>
        <begin position="1195"/>
        <end position="1215"/>
    </location>
</feature>
<dbReference type="Gene3D" id="1.10.167.10">
    <property type="entry name" value="Regulator of G-protein Signalling 4, domain 2"/>
    <property type="match status" value="1"/>
</dbReference>
<name>A0A151P358_ALLMI</name>
<feature type="compositionally biased region" description="Basic and acidic residues" evidence="1">
    <location>
        <begin position="686"/>
        <end position="697"/>
    </location>
</feature>
<dbReference type="Proteomes" id="UP000050525">
    <property type="component" value="Unassembled WGS sequence"/>
</dbReference>
<evidence type="ECO:0000256" key="1">
    <source>
        <dbReference type="SAM" id="MobiDB-lite"/>
    </source>
</evidence>
<dbReference type="GO" id="GO:0005737">
    <property type="term" value="C:cytoplasm"/>
    <property type="evidence" value="ECO:0007669"/>
    <property type="project" value="TreeGrafter"/>
</dbReference>
<keyword evidence="3" id="KW-1185">Reference proteome</keyword>